<name>A0A157NV95_9BORD</name>
<dbReference type="Gene3D" id="3.30.1460.10">
    <property type="match status" value="1"/>
</dbReference>
<organism evidence="1 2">
    <name type="scientific">Bordetella ansorpii</name>
    <dbReference type="NCBI Taxonomy" id="288768"/>
    <lineage>
        <taxon>Bacteria</taxon>
        <taxon>Pseudomonadati</taxon>
        <taxon>Pseudomonadota</taxon>
        <taxon>Betaproteobacteria</taxon>
        <taxon>Burkholderiales</taxon>
        <taxon>Alcaligenaceae</taxon>
        <taxon>Bordetella</taxon>
    </lineage>
</organism>
<evidence type="ECO:0000313" key="2">
    <source>
        <dbReference type="Proteomes" id="UP000077037"/>
    </source>
</evidence>
<gene>
    <name evidence="1" type="ORF">SAMEA1982600_01981</name>
</gene>
<dbReference type="OrthoDB" id="8656597at2"/>
<reference evidence="1 2" key="1">
    <citation type="submission" date="2016-03" db="EMBL/GenBank/DDBJ databases">
        <authorList>
            <consortium name="Pathogen Informatics"/>
        </authorList>
    </citation>
    <scope>NUCLEOTIDE SEQUENCE [LARGE SCALE GENOMIC DNA]</scope>
    <source>
        <strain evidence="1 2">NCTC13364</strain>
    </source>
</reference>
<dbReference type="Proteomes" id="UP000077037">
    <property type="component" value="Unassembled WGS sequence"/>
</dbReference>
<dbReference type="RefSeq" id="WP_066410999.1">
    <property type="nucleotide sequence ID" value="NZ_FKBS01000014.1"/>
</dbReference>
<proteinExistence type="predicted"/>
<accession>A0A157NV95</accession>
<evidence type="ECO:0000313" key="1">
    <source>
        <dbReference type="EMBL" id="SAI25158.1"/>
    </source>
</evidence>
<dbReference type="EMBL" id="FKBS01000014">
    <property type="protein sequence ID" value="SAI25158.1"/>
    <property type="molecule type" value="Genomic_DNA"/>
</dbReference>
<dbReference type="AlphaFoldDB" id="A0A157NV95"/>
<sequence>MSSPELTLRQFGEEAGFDNLSFDARGQALLQSESGRQTGVERTHDRQVLVYMAQPVAYDAGAWLVRAWKRAHHSRMEDWAIQCALRESPDGQRRLVALVRLPEDEFTPLRLRQALDTLARWHDAVRDDAY</sequence>
<dbReference type="SUPFAM" id="SSF69635">
    <property type="entry name" value="Type III secretory system chaperone-like"/>
    <property type="match status" value="1"/>
</dbReference>
<protein>
    <submittedName>
        <fullName evidence="1">Type III secretion chaperone SycN</fullName>
    </submittedName>
</protein>